<dbReference type="AlphaFoldDB" id="A0A0F9FAX8"/>
<protein>
    <submittedName>
        <fullName evidence="1">Uncharacterized protein</fullName>
    </submittedName>
</protein>
<evidence type="ECO:0000313" key="1">
    <source>
        <dbReference type="EMBL" id="KKL83368.1"/>
    </source>
</evidence>
<name>A0A0F9FAX8_9ZZZZ</name>
<accession>A0A0F9FAX8</accession>
<dbReference type="EMBL" id="LAZR01021997">
    <property type="protein sequence ID" value="KKL83368.1"/>
    <property type="molecule type" value="Genomic_DNA"/>
</dbReference>
<reference evidence="1" key="1">
    <citation type="journal article" date="2015" name="Nature">
        <title>Complex archaea that bridge the gap between prokaryotes and eukaryotes.</title>
        <authorList>
            <person name="Spang A."/>
            <person name="Saw J.H."/>
            <person name="Jorgensen S.L."/>
            <person name="Zaremba-Niedzwiedzka K."/>
            <person name="Martijn J."/>
            <person name="Lind A.E."/>
            <person name="van Eijk R."/>
            <person name="Schleper C."/>
            <person name="Guy L."/>
            <person name="Ettema T.J."/>
        </authorList>
    </citation>
    <scope>NUCLEOTIDE SEQUENCE</scope>
</reference>
<gene>
    <name evidence="1" type="ORF">LCGC14_1975460</name>
</gene>
<organism evidence="1">
    <name type="scientific">marine sediment metagenome</name>
    <dbReference type="NCBI Taxonomy" id="412755"/>
    <lineage>
        <taxon>unclassified sequences</taxon>
        <taxon>metagenomes</taxon>
        <taxon>ecological metagenomes</taxon>
    </lineage>
</organism>
<sequence length="288" mass="30630">MAQDVLEARRLKRLHSLSLAEPEREALRLTIQRYGVLLGKLQHEVGAGNVLYGIENPAISDDITTHAAISAAHHALVTLAGSPNYLTLSGQQLTRALISLTSHITGTLAIGNGGTGQTAKAAAFNALSPVTTRGDMIYRNASNNVRLAKGTAGQRLAQGANDPAWVDDIVTLNFIIDGGGSAITTGVKGDVKVDFACTIQSWEILPDQSGSIVIDIWKDTYANFPPTNTDAMPGAGKEPTLSATTKAQDLDITDWTTDDISAGDILRFNVDSITTVERVTLVLKLKRT</sequence>
<proteinExistence type="predicted"/>
<comment type="caution">
    <text evidence="1">The sequence shown here is derived from an EMBL/GenBank/DDBJ whole genome shotgun (WGS) entry which is preliminary data.</text>
</comment>